<dbReference type="OMA" id="FLYCMIG"/>
<feature type="transmembrane region" description="Helical" evidence="9">
    <location>
        <begin position="505"/>
        <end position="527"/>
    </location>
</feature>
<dbReference type="Proteomes" id="UP000034112">
    <property type="component" value="Unassembled WGS sequence"/>
</dbReference>
<dbReference type="NCBIfam" id="TIGR00728">
    <property type="entry name" value="OPT_sfam"/>
    <property type="match status" value="1"/>
</dbReference>
<dbReference type="AlphaFoldDB" id="A0A0G0A0D0"/>
<comment type="caution">
    <text evidence="10">The sequence shown here is derived from an EMBL/GenBank/DDBJ whole genome shotgun (WGS) entry which is preliminary data.</text>
</comment>
<feature type="transmembrane region" description="Helical" evidence="9">
    <location>
        <begin position="680"/>
        <end position="698"/>
    </location>
</feature>
<dbReference type="NCBIfam" id="TIGR00727">
    <property type="entry name" value="ISP4_OPT"/>
    <property type="match status" value="1"/>
</dbReference>
<feature type="transmembrane region" description="Helical" evidence="9">
    <location>
        <begin position="102"/>
        <end position="122"/>
    </location>
</feature>
<evidence type="ECO:0000256" key="3">
    <source>
        <dbReference type="ARBA" id="ARBA00022448"/>
    </source>
</evidence>
<evidence type="ECO:0000256" key="1">
    <source>
        <dbReference type="ARBA" id="ARBA00004141"/>
    </source>
</evidence>
<protein>
    <submittedName>
        <fullName evidence="10">OPT family small oligopeptide transporter</fullName>
    </submittedName>
</protein>
<dbReference type="EMBL" id="JOKZ01000041">
    <property type="protein sequence ID" value="KKP05737.1"/>
    <property type="molecule type" value="Genomic_DNA"/>
</dbReference>
<comment type="similarity">
    <text evidence="2">Belongs to the oligopeptide OPT transporter family.</text>
</comment>
<keyword evidence="8 9" id="KW-0472">Membrane</keyword>
<feature type="transmembrane region" description="Helical" evidence="9">
    <location>
        <begin position="207"/>
        <end position="228"/>
    </location>
</feature>
<feature type="transmembrane region" description="Helical" evidence="9">
    <location>
        <begin position="316"/>
        <end position="337"/>
    </location>
</feature>
<evidence type="ECO:0000256" key="2">
    <source>
        <dbReference type="ARBA" id="ARBA00008807"/>
    </source>
</evidence>
<dbReference type="OrthoDB" id="9986677at2759"/>
<dbReference type="GO" id="GO:0015031">
    <property type="term" value="P:protein transport"/>
    <property type="evidence" value="ECO:0007669"/>
    <property type="project" value="UniProtKB-KW"/>
</dbReference>
<dbReference type="GO" id="GO:0035673">
    <property type="term" value="F:oligopeptide transmembrane transporter activity"/>
    <property type="evidence" value="ECO:0007669"/>
    <property type="project" value="InterPro"/>
</dbReference>
<evidence type="ECO:0000313" key="10">
    <source>
        <dbReference type="EMBL" id="KKP05737.1"/>
    </source>
</evidence>
<comment type="subcellular location">
    <subcellularLocation>
        <location evidence="1">Membrane</location>
        <topology evidence="1">Multi-pass membrane protein</topology>
    </subcellularLocation>
</comment>
<feature type="transmembrane region" description="Helical" evidence="9">
    <location>
        <begin position="479"/>
        <end position="499"/>
    </location>
</feature>
<dbReference type="InterPro" id="IPR004648">
    <property type="entry name" value="Oligpept_transpt"/>
</dbReference>
<gene>
    <name evidence="10" type="ORF">THAR02_02111</name>
</gene>
<proteinExistence type="inferred from homology"/>
<evidence type="ECO:0000313" key="11">
    <source>
        <dbReference type="Proteomes" id="UP000034112"/>
    </source>
</evidence>
<keyword evidence="6" id="KW-0653">Protein transport</keyword>
<feature type="transmembrane region" description="Helical" evidence="9">
    <location>
        <begin position="729"/>
        <end position="744"/>
    </location>
</feature>
<accession>A0A0G0A0D0</accession>
<evidence type="ECO:0000256" key="6">
    <source>
        <dbReference type="ARBA" id="ARBA00022927"/>
    </source>
</evidence>
<evidence type="ECO:0000256" key="8">
    <source>
        <dbReference type="ARBA" id="ARBA00023136"/>
    </source>
</evidence>
<name>A0A0G0A0D0_TRIHA</name>
<feature type="transmembrane region" description="Helical" evidence="9">
    <location>
        <begin position="425"/>
        <end position="446"/>
    </location>
</feature>
<dbReference type="InterPro" id="IPR004813">
    <property type="entry name" value="OPT"/>
</dbReference>
<feature type="transmembrane region" description="Helical" evidence="9">
    <location>
        <begin position="349"/>
        <end position="372"/>
    </location>
</feature>
<sequence>MAPSAHQITPVDGAMIHDVPQIDEIESKANLEEELQDAVVHLGKNVGDQYIHKAKVEEVEHLNGEPGNDVPLSEKIGVDESPFPEVQAAVRNYDDEMPANTIRAWVIGLFLVSVCGGMNMLFHLRSPAISISTIVAQFLAYPIGRLWSLTMPQRMFTTFGVRWSLNPGPFNMKEHVIVTVMANAGFGIGAAYSTDVLTAQQKFYGQAFGWGFQLLLTWTSTMIGYGIAGISRRFLVWPAAMIWPSNLVSTSLMYTLHDHAPEDTSQSDGWSVGRYRYFIYVAVGSFVWYWVPGFLFKGLSVFTFVTWIEPKNPVVNQLFGGISGISLIPLTLDWTVVSAYVQSPLIPPWYAIANTVVGVIAFFWITAIAVHFSGVSYAKYIPMGTSSVYDNTGKVYNVSRVLNPDITLNIDAYKAYSPLFLPTTYALSFGVSFAMVISVLINTGLFHGSEIWLRAKLARRQEDDVHMRLMKKYPDAPDWWYATLSAIMLALSFGLLYAWDTKTPWWVLTVAFIIPLVWTIPMGMVHAMTNVQYVKPSPPQTDPFPPLFPIRLQLGLNVLTEFIVGYIYPGRPMAMMLFKTYGYMTMYQALSFAQDLKLGHYMKVPPRTLFWSQVVATLWSGIVQIAVMNWAFSSIEDICSPEQSNNFTCPGGRVFFSNSVIWGLIGPARIFSPGQLYSSLYWFFLAGAILPVILYLLVRNYPRSQIRYIMAPVIFAGCGWIPPATPLNYLSWGIAGFLFAYVIKNRHQGWWARYNYITSAGLDVGLALCSILIFLTLNLTKTSPPNWWGNTITSQTLDYNSGQNVLKKVASEETFGPPEGSWR</sequence>
<feature type="transmembrane region" description="Helical" evidence="9">
    <location>
        <begin position="548"/>
        <end position="568"/>
    </location>
</feature>
<evidence type="ECO:0000256" key="7">
    <source>
        <dbReference type="ARBA" id="ARBA00022989"/>
    </source>
</evidence>
<evidence type="ECO:0000256" key="5">
    <source>
        <dbReference type="ARBA" id="ARBA00022856"/>
    </source>
</evidence>
<evidence type="ECO:0000256" key="4">
    <source>
        <dbReference type="ARBA" id="ARBA00022692"/>
    </source>
</evidence>
<keyword evidence="7 9" id="KW-1133">Transmembrane helix</keyword>
<reference evidence="11" key="1">
    <citation type="journal article" date="2015" name="Genome Announc.">
        <title>Draft whole-genome sequence of the biocontrol agent Trichoderma harzianum T6776.</title>
        <authorList>
            <person name="Baroncelli R."/>
            <person name="Piaggeschi G."/>
            <person name="Fiorini L."/>
            <person name="Bertolini E."/>
            <person name="Zapparata A."/>
            <person name="Pe M.E."/>
            <person name="Sarrocco S."/>
            <person name="Vannacci G."/>
        </authorList>
    </citation>
    <scope>NUCLEOTIDE SEQUENCE [LARGE SCALE GENOMIC DNA]</scope>
    <source>
        <strain evidence="11">T6776</strain>
    </source>
</reference>
<keyword evidence="4 9" id="KW-0812">Transmembrane</keyword>
<feature type="transmembrane region" description="Helical" evidence="9">
    <location>
        <begin position="234"/>
        <end position="256"/>
    </location>
</feature>
<feature type="transmembrane region" description="Helical" evidence="9">
    <location>
        <begin position="756"/>
        <end position="777"/>
    </location>
</feature>
<feature type="transmembrane region" description="Helical" evidence="9">
    <location>
        <begin position="128"/>
        <end position="147"/>
    </location>
</feature>
<keyword evidence="5" id="KW-0571">Peptide transport</keyword>
<organism evidence="10 11">
    <name type="scientific">Trichoderma harzianum</name>
    <name type="common">Hypocrea lixii</name>
    <dbReference type="NCBI Taxonomy" id="5544"/>
    <lineage>
        <taxon>Eukaryota</taxon>
        <taxon>Fungi</taxon>
        <taxon>Dikarya</taxon>
        <taxon>Ascomycota</taxon>
        <taxon>Pezizomycotina</taxon>
        <taxon>Sordariomycetes</taxon>
        <taxon>Hypocreomycetidae</taxon>
        <taxon>Hypocreales</taxon>
        <taxon>Hypocreaceae</taxon>
        <taxon>Trichoderma</taxon>
    </lineage>
</organism>
<evidence type="ECO:0000256" key="9">
    <source>
        <dbReference type="SAM" id="Phobius"/>
    </source>
</evidence>
<feature type="transmembrane region" description="Helical" evidence="9">
    <location>
        <begin position="610"/>
        <end position="632"/>
    </location>
</feature>
<dbReference type="GO" id="GO:0016020">
    <property type="term" value="C:membrane"/>
    <property type="evidence" value="ECO:0007669"/>
    <property type="project" value="UniProtKB-SubCell"/>
</dbReference>
<keyword evidence="3" id="KW-0813">Transport</keyword>
<dbReference type="PANTHER" id="PTHR22601">
    <property type="entry name" value="ISP4 LIKE PROTEIN"/>
    <property type="match status" value="1"/>
</dbReference>
<dbReference type="Pfam" id="PF03169">
    <property type="entry name" value="OPT"/>
    <property type="match status" value="1"/>
</dbReference>